<evidence type="ECO:0000256" key="1">
    <source>
        <dbReference type="ARBA" id="ARBA00006712"/>
    </source>
</evidence>
<evidence type="ECO:0000313" key="5">
    <source>
        <dbReference type="EMBL" id="OBA28902.1"/>
    </source>
</evidence>
<accession>A0A1B7TJH1</accession>
<evidence type="ECO:0000259" key="3">
    <source>
        <dbReference type="Pfam" id="PF04063"/>
    </source>
</evidence>
<name>A0A1B7TJH1_9ASCO</name>
<dbReference type="PANTHER" id="PTHR13387:SF9">
    <property type="entry name" value="PROTEIN HGH1 HOMOLOG"/>
    <property type="match status" value="1"/>
</dbReference>
<evidence type="ECO:0000256" key="2">
    <source>
        <dbReference type="SAM" id="MobiDB-lite"/>
    </source>
</evidence>
<dbReference type="InterPro" id="IPR039717">
    <property type="entry name" value="Hgh1"/>
</dbReference>
<comment type="similarity">
    <text evidence="1">Belongs to the HGH1 family.</text>
</comment>
<dbReference type="AlphaFoldDB" id="A0A1B7TJH1"/>
<sequence>MPSEIEELVSFLHSEQPVVKQIALQNLVGFSQQPAIFKYDNNRAVQDLKDISKMNSQIMVQQSITILTNLCNDDELRREIICQDKDYLKYLAWKIVDLANTSADLMCILLSNLAKDEGVLEIFNINEIHKDVQNIDKDIFKSDRVIDCLMDCFVKGFDRTLNKYANFNYLAYFFADISRFRIGRDYFISLQDYDDVIPLQKLLPFNEKFEVPEDKVRREGVAYTIKNSLFDSEKHFDILSNEVLNLLPFLLSPIVEYKDQENLSDEEMFNLPDELQFLEEDKKREPEHKIILVYLESILLLCTLKQCRDYLREKSVYPLIRELHKRLGLENNDIEETCNRVVNMLMRDEIEGNAVEDVIMKSEDINPYTVEEKEEELKLQKQLENQEDDSSEDEGLVIVA</sequence>
<evidence type="ECO:0000259" key="4">
    <source>
        <dbReference type="Pfam" id="PF04064"/>
    </source>
</evidence>
<feature type="region of interest" description="Disordered" evidence="2">
    <location>
        <begin position="376"/>
        <end position="400"/>
    </location>
</feature>
<keyword evidence="6" id="KW-1185">Reference proteome</keyword>
<dbReference type="InterPro" id="IPR007205">
    <property type="entry name" value="Protein_HGH1_N"/>
</dbReference>
<dbReference type="PANTHER" id="PTHR13387">
    <property type="entry name" value="PROTEIN HGH1 HOMOLOG"/>
    <property type="match status" value="1"/>
</dbReference>
<evidence type="ECO:0000313" key="6">
    <source>
        <dbReference type="Proteomes" id="UP000092321"/>
    </source>
</evidence>
<comment type="caution">
    <text evidence="5">The sequence shown here is derived from an EMBL/GenBank/DDBJ whole genome shotgun (WGS) entry which is preliminary data.</text>
</comment>
<dbReference type="SUPFAM" id="SSF48371">
    <property type="entry name" value="ARM repeat"/>
    <property type="match status" value="1"/>
</dbReference>
<protein>
    <recommendedName>
        <fullName evidence="7">Protein HGH1 homolog</fullName>
    </recommendedName>
</protein>
<gene>
    <name evidence="5" type="ORF">HANVADRAFT_51328</name>
</gene>
<dbReference type="InterPro" id="IPR007206">
    <property type="entry name" value="Protein_HGH1_C"/>
</dbReference>
<feature type="domain" description="Protein HGH1 C-terminal" evidence="4">
    <location>
        <begin position="297"/>
        <end position="351"/>
    </location>
</feature>
<reference evidence="6" key="1">
    <citation type="journal article" date="2016" name="Proc. Natl. Acad. Sci. U.S.A.">
        <title>Comparative genomics of biotechnologically important yeasts.</title>
        <authorList>
            <person name="Riley R."/>
            <person name="Haridas S."/>
            <person name="Wolfe K.H."/>
            <person name="Lopes M.R."/>
            <person name="Hittinger C.T."/>
            <person name="Goeker M."/>
            <person name="Salamov A.A."/>
            <person name="Wisecaver J.H."/>
            <person name="Long T.M."/>
            <person name="Calvey C.H."/>
            <person name="Aerts A.L."/>
            <person name="Barry K.W."/>
            <person name="Choi C."/>
            <person name="Clum A."/>
            <person name="Coughlan A.Y."/>
            <person name="Deshpande S."/>
            <person name="Douglass A.P."/>
            <person name="Hanson S.J."/>
            <person name="Klenk H.-P."/>
            <person name="LaButti K.M."/>
            <person name="Lapidus A."/>
            <person name="Lindquist E.A."/>
            <person name="Lipzen A.M."/>
            <person name="Meier-Kolthoff J.P."/>
            <person name="Ohm R.A."/>
            <person name="Otillar R.P."/>
            <person name="Pangilinan J.L."/>
            <person name="Peng Y."/>
            <person name="Rokas A."/>
            <person name="Rosa C.A."/>
            <person name="Scheuner C."/>
            <person name="Sibirny A.A."/>
            <person name="Slot J.C."/>
            <person name="Stielow J.B."/>
            <person name="Sun H."/>
            <person name="Kurtzman C.P."/>
            <person name="Blackwell M."/>
            <person name="Grigoriev I.V."/>
            <person name="Jeffries T.W."/>
        </authorList>
    </citation>
    <scope>NUCLEOTIDE SEQUENCE [LARGE SCALE GENOMIC DNA]</scope>
    <source>
        <strain evidence="6">NRRL Y-1626</strain>
    </source>
</reference>
<feature type="domain" description="Protein HGH1 N-terminal" evidence="3">
    <location>
        <begin position="94"/>
        <end position="291"/>
    </location>
</feature>
<dbReference type="InterPro" id="IPR016024">
    <property type="entry name" value="ARM-type_fold"/>
</dbReference>
<dbReference type="Proteomes" id="UP000092321">
    <property type="component" value="Unassembled WGS sequence"/>
</dbReference>
<organism evidence="5 6">
    <name type="scientific">Hanseniaspora valbyensis NRRL Y-1626</name>
    <dbReference type="NCBI Taxonomy" id="766949"/>
    <lineage>
        <taxon>Eukaryota</taxon>
        <taxon>Fungi</taxon>
        <taxon>Dikarya</taxon>
        <taxon>Ascomycota</taxon>
        <taxon>Saccharomycotina</taxon>
        <taxon>Saccharomycetes</taxon>
        <taxon>Saccharomycodales</taxon>
        <taxon>Saccharomycodaceae</taxon>
        <taxon>Hanseniaspora</taxon>
    </lineage>
</organism>
<dbReference type="OrthoDB" id="338814at2759"/>
<evidence type="ECO:0008006" key="7">
    <source>
        <dbReference type="Google" id="ProtNLM"/>
    </source>
</evidence>
<dbReference type="EMBL" id="LXPE01000002">
    <property type="protein sequence ID" value="OBA28902.1"/>
    <property type="molecule type" value="Genomic_DNA"/>
</dbReference>
<proteinExistence type="inferred from homology"/>
<dbReference type="Pfam" id="PF04064">
    <property type="entry name" value="DUF384"/>
    <property type="match status" value="1"/>
</dbReference>
<feature type="compositionally biased region" description="Acidic residues" evidence="2">
    <location>
        <begin position="385"/>
        <end position="400"/>
    </location>
</feature>
<dbReference type="Pfam" id="PF04063">
    <property type="entry name" value="DUF383"/>
    <property type="match status" value="1"/>
</dbReference>